<sequence length="101" mass="11435">MEDAPHDEVVDVAPTGQIKSKRLSACLEEVEKKKRTGESLLNEAKRMRLVSLTPSELDSTLRVRDAYMTWHEALFPQETVLPVSAEKLRALCQSLSDMEYS</sequence>
<accession>A0ABN8LQD8</accession>
<keyword evidence="2" id="KW-1185">Reference proteome</keyword>
<dbReference type="EMBL" id="CALNXI010000074">
    <property type="protein sequence ID" value="CAH3017943.1"/>
    <property type="molecule type" value="Genomic_DNA"/>
</dbReference>
<evidence type="ECO:0000313" key="2">
    <source>
        <dbReference type="Proteomes" id="UP001159427"/>
    </source>
</evidence>
<gene>
    <name evidence="1" type="ORF">PEVE_00040514</name>
</gene>
<evidence type="ECO:0000313" key="1">
    <source>
        <dbReference type="EMBL" id="CAH3017943.1"/>
    </source>
</evidence>
<proteinExistence type="predicted"/>
<comment type="caution">
    <text evidence="1">The sequence shown here is derived from an EMBL/GenBank/DDBJ whole genome shotgun (WGS) entry which is preliminary data.</text>
</comment>
<dbReference type="Proteomes" id="UP001159427">
    <property type="component" value="Unassembled WGS sequence"/>
</dbReference>
<reference evidence="1 2" key="1">
    <citation type="submission" date="2022-05" db="EMBL/GenBank/DDBJ databases">
        <authorList>
            <consortium name="Genoscope - CEA"/>
            <person name="William W."/>
        </authorList>
    </citation>
    <scope>NUCLEOTIDE SEQUENCE [LARGE SCALE GENOMIC DNA]</scope>
</reference>
<name>A0ABN8LQD8_9CNID</name>
<protein>
    <submittedName>
        <fullName evidence="1">Uncharacterized protein</fullName>
    </submittedName>
</protein>
<organism evidence="1 2">
    <name type="scientific">Porites evermanni</name>
    <dbReference type="NCBI Taxonomy" id="104178"/>
    <lineage>
        <taxon>Eukaryota</taxon>
        <taxon>Metazoa</taxon>
        <taxon>Cnidaria</taxon>
        <taxon>Anthozoa</taxon>
        <taxon>Hexacorallia</taxon>
        <taxon>Scleractinia</taxon>
        <taxon>Fungiina</taxon>
        <taxon>Poritidae</taxon>
        <taxon>Porites</taxon>
    </lineage>
</organism>